<keyword evidence="4 9" id="KW-0547">Nucleotide-binding</keyword>
<sequence length="761" mass="83543">MEKYVKVRKIGQGSYGSAFLATRKSADASEQKQQFVIKEIVLDPRDQANAQREARLLAALDHPNIIACKESFLLKPSTSSLAYLGRHQQRPTVLCIVTEFADGGDLSNELEKRAKRRAVFEPDELLGLFVQVCLALKHLHDRKILHRDVKPANIFLTKAGVVKVGDLGVATVLSHTLACAQTSIGTPYYTAPEICLGKRYNAKADVWSLGCVLFEMASFMHVFDGRSQRQLFENIVRGVTPQLPACGNLNSIKRELQALVDDMLRKEPRARPSVNQLIRRPLVLARIQTFLSARALASELNHTVLHGENIFRKKIVLEDKPVTIAQQIRRAEPVARAPSMNAVAKPSRQQQKLRRTPERVGSLLGASRKARGLPGGPFRRIQRLIQPARAPVKAPNVAKQRAVPAKTKRVGSQSSAQVKAKLKAQLEANKAAAAAVAALPDPPTTLKLKDKDHSHNGISERAAAFNAKVMGCPESGTRQESAPPAPSKAVVKKTGASSKPKQPARAYPKPTAIGVSGKTLKSSKQTPSPAPMGSRRQPSKQKTPISAPRPRGAVVGKSQPSLREHRLEFQRKNRDQPRTPLASPLDDPVILVQQLPDFKSPPATVSPPPAPTTLTSSLPECTDKDPPSTPNPDDEQEQDLTSLPWMANLEFERMVLQLKSAIESDTTSDDENDEEDENSDETFDPNSSPPPYSTNPLEILSISVLEDSTFRSALQKRIQQLKPNTAAPSTDQVTEENVEDHVDPTQQATLQWMQTYITSLL</sequence>
<evidence type="ECO:0000256" key="9">
    <source>
        <dbReference type="PROSITE-ProRule" id="PRU10141"/>
    </source>
</evidence>
<evidence type="ECO:0000256" key="10">
    <source>
        <dbReference type="SAM" id="MobiDB-lite"/>
    </source>
</evidence>
<comment type="caution">
    <text evidence="12">The sequence shown here is derived from an EMBL/GenBank/DDBJ whole genome shotgun (WGS) entry which is preliminary data.</text>
</comment>
<keyword evidence="13" id="KW-1185">Reference proteome</keyword>
<evidence type="ECO:0000256" key="8">
    <source>
        <dbReference type="ARBA" id="ARBA00048679"/>
    </source>
</evidence>
<organism evidence="12 13">
    <name type="scientific">Phytophthora infestans</name>
    <name type="common">Potato late blight agent</name>
    <name type="synonym">Botrytis infestans</name>
    <dbReference type="NCBI Taxonomy" id="4787"/>
    <lineage>
        <taxon>Eukaryota</taxon>
        <taxon>Sar</taxon>
        <taxon>Stramenopiles</taxon>
        <taxon>Oomycota</taxon>
        <taxon>Peronosporomycetes</taxon>
        <taxon>Peronosporales</taxon>
        <taxon>Peronosporaceae</taxon>
        <taxon>Phytophthora</taxon>
    </lineage>
</organism>
<dbReference type="PROSITE" id="PS00107">
    <property type="entry name" value="PROTEIN_KINASE_ATP"/>
    <property type="match status" value="1"/>
</dbReference>
<keyword evidence="2" id="KW-0723">Serine/threonine-protein kinase</keyword>
<dbReference type="InterPro" id="IPR008271">
    <property type="entry name" value="Ser/Thr_kinase_AS"/>
</dbReference>
<dbReference type="EMBL" id="WSZM01000362">
    <property type="protein sequence ID" value="KAF4034546.1"/>
    <property type="molecule type" value="Genomic_DNA"/>
</dbReference>
<dbReference type="Gene3D" id="1.10.510.10">
    <property type="entry name" value="Transferase(Phosphotransferase) domain 1"/>
    <property type="match status" value="1"/>
</dbReference>
<feature type="region of interest" description="Disordered" evidence="10">
    <location>
        <begin position="336"/>
        <end position="359"/>
    </location>
</feature>
<dbReference type="GO" id="GO:0005524">
    <property type="term" value="F:ATP binding"/>
    <property type="evidence" value="ECO:0007669"/>
    <property type="project" value="UniProtKB-UniRule"/>
</dbReference>
<feature type="domain" description="Protein kinase" evidence="11">
    <location>
        <begin position="4"/>
        <end position="283"/>
    </location>
</feature>
<dbReference type="InterPro" id="IPR017441">
    <property type="entry name" value="Protein_kinase_ATP_BS"/>
</dbReference>
<dbReference type="InterPro" id="IPR011009">
    <property type="entry name" value="Kinase-like_dom_sf"/>
</dbReference>
<comment type="catalytic activity">
    <reaction evidence="7">
        <text>L-threonyl-[protein] + ATP = O-phospho-L-threonyl-[protein] + ADP + H(+)</text>
        <dbReference type="Rhea" id="RHEA:46608"/>
        <dbReference type="Rhea" id="RHEA-COMP:11060"/>
        <dbReference type="Rhea" id="RHEA-COMP:11605"/>
        <dbReference type="ChEBI" id="CHEBI:15378"/>
        <dbReference type="ChEBI" id="CHEBI:30013"/>
        <dbReference type="ChEBI" id="CHEBI:30616"/>
        <dbReference type="ChEBI" id="CHEBI:61977"/>
        <dbReference type="ChEBI" id="CHEBI:456216"/>
        <dbReference type="EC" id="2.7.11.1"/>
    </reaction>
</comment>
<evidence type="ECO:0000256" key="2">
    <source>
        <dbReference type="ARBA" id="ARBA00022527"/>
    </source>
</evidence>
<feature type="binding site" evidence="9">
    <location>
        <position position="38"/>
    </location>
    <ligand>
        <name>ATP</name>
        <dbReference type="ChEBI" id="CHEBI:30616"/>
    </ligand>
</feature>
<evidence type="ECO:0000256" key="7">
    <source>
        <dbReference type="ARBA" id="ARBA00047899"/>
    </source>
</evidence>
<dbReference type="EC" id="2.7.11.1" evidence="1"/>
<reference evidence="12" key="1">
    <citation type="submission" date="2020-04" db="EMBL/GenBank/DDBJ databases">
        <title>Hybrid Assembly of Korean Phytophthora infestans isolates.</title>
        <authorList>
            <person name="Prokchorchik M."/>
            <person name="Lee Y."/>
            <person name="Seo J."/>
            <person name="Cho J.-H."/>
            <person name="Park Y.-E."/>
            <person name="Jang D.-C."/>
            <person name="Im J.-S."/>
            <person name="Choi J.-G."/>
            <person name="Park H.-J."/>
            <person name="Lee G.-B."/>
            <person name="Lee Y.-G."/>
            <person name="Hong S.-Y."/>
            <person name="Cho K."/>
            <person name="Sohn K.H."/>
        </authorList>
    </citation>
    <scope>NUCLEOTIDE SEQUENCE</scope>
    <source>
        <strain evidence="12">KR_1_A1</strain>
    </source>
</reference>
<feature type="compositionally biased region" description="Basic and acidic residues" evidence="10">
    <location>
        <begin position="562"/>
        <end position="577"/>
    </location>
</feature>
<dbReference type="FunFam" id="1.10.510.10:FF:001127">
    <property type="entry name" value="NEK protein kinase"/>
    <property type="match status" value="1"/>
</dbReference>
<dbReference type="PANTHER" id="PTHR44899:SF3">
    <property type="entry name" value="SERINE_THREONINE-PROTEIN KINASE NEK1"/>
    <property type="match status" value="1"/>
</dbReference>
<dbReference type="GO" id="GO:0004674">
    <property type="term" value="F:protein serine/threonine kinase activity"/>
    <property type="evidence" value="ECO:0007669"/>
    <property type="project" value="UniProtKB-KW"/>
</dbReference>
<feature type="region of interest" description="Disordered" evidence="10">
    <location>
        <begin position="721"/>
        <end position="742"/>
    </location>
</feature>
<dbReference type="InterPro" id="IPR051131">
    <property type="entry name" value="NEK_Ser/Thr_kinase_NIMA"/>
</dbReference>
<protein>
    <recommendedName>
        <fullName evidence="1">non-specific serine/threonine protein kinase</fullName>
        <ecNumber evidence="1">2.7.11.1</ecNumber>
    </recommendedName>
</protein>
<accession>A0A833S6L3</accession>
<feature type="region of interest" description="Disordered" evidence="10">
    <location>
        <begin position="472"/>
        <end position="638"/>
    </location>
</feature>
<evidence type="ECO:0000313" key="13">
    <source>
        <dbReference type="Proteomes" id="UP000602510"/>
    </source>
</evidence>
<evidence type="ECO:0000256" key="4">
    <source>
        <dbReference type="ARBA" id="ARBA00022741"/>
    </source>
</evidence>
<keyword evidence="3" id="KW-0808">Transferase</keyword>
<dbReference type="AlphaFoldDB" id="A0A833S6L3"/>
<dbReference type="Pfam" id="PF00069">
    <property type="entry name" value="Pkinase"/>
    <property type="match status" value="1"/>
</dbReference>
<feature type="compositionally biased region" description="Acidic residues" evidence="10">
    <location>
        <begin position="666"/>
        <end position="683"/>
    </location>
</feature>
<feature type="region of interest" description="Disordered" evidence="10">
    <location>
        <begin position="664"/>
        <end position="695"/>
    </location>
</feature>
<evidence type="ECO:0000256" key="6">
    <source>
        <dbReference type="ARBA" id="ARBA00022840"/>
    </source>
</evidence>
<keyword evidence="5 12" id="KW-0418">Kinase</keyword>
<dbReference type="InterPro" id="IPR000719">
    <property type="entry name" value="Prot_kinase_dom"/>
</dbReference>
<evidence type="ECO:0000256" key="3">
    <source>
        <dbReference type="ARBA" id="ARBA00022679"/>
    </source>
</evidence>
<proteinExistence type="predicted"/>
<comment type="catalytic activity">
    <reaction evidence="8">
        <text>L-seryl-[protein] + ATP = O-phospho-L-seryl-[protein] + ADP + H(+)</text>
        <dbReference type="Rhea" id="RHEA:17989"/>
        <dbReference type="Rhea" id="RHEA-COMP:9863"/>
        <dbReference type="Rhea" id="RHEA-COMP:11604"/>
        <dbReference type="ChEBI" id="CHEBI:15378"/>
        <dbReference type="ChEBI" id="CHEBI:29999"/>
        <dbReference type="ChEBI" id="CHEBI:30616"/>
        <dbReference type="ChEBI" id="CHEBI:83421"/>
        <dbReference type="ChEBI" id="CHEBI:456216"/>
        <dbReference type="EC" id="2.7.11.1"/>
    </reaction>
</comment>
<gene>
    <name evidence="12" type="ORF">GN244_ATG13517</name>
</gene>
<evidence type="ECO:0000256" key="1">
    <source>
        <dbReference type="ARBA" id="ARBA00012513"/>
    </source>
</evidence>
<dbReference type="SMART" id="SM00220">
    <property type="entry name" value="S_TKc"/>
    <property type="match status" value="1"/>
</dbReference>
<feature type="region of interest" description="Disordered" evidence="10">
    <location>
        <begin position="390"/>
        <end position="416"/>
    </location>
</feature>
<feature type="compositionally biased region" description="Polar residues" evidence="10">
    <location>
        <begin position="721"/>
        <end position="732"/>
    </location>
</feature>
<evidence type="ECO:0000259" key="11">
    <source>
        <dbReference type="PROSITE" id="PS50011"/>
    </source>
</evidence>
<dbReference type="PROSITE" id="PS50011">
    <property type="entry name" value="PROTEIN_KINASE_DOM"/>
    <property type="match status" value="1"/>
</dbReference>
<evidence type="ECO:0000256" key="5">
    <source>
        <dbReference type="ARBA" id="ARBA00022777"/>
    </source>
</evidence>
<evidence type="ECO:0000313" key="12">
    <source>
        <dbReference type="EMBL" id="KAF4034546.1"/>
    </source>
</evidence>
<keyword evidence="6 9" id="KW-0067">ATP-binding</keyword>
<dbReference type="PANTHER" id="PTHR44899">
    <property type="entry name" value="CAMK FAMILY PROTEIN KINASE"/>
    <property type="match status" value="1"/>
</dbReference>
<dbReference type="PROSITE" id="PS00108">
    <property type="entry name" value="PROTEIN_KINASE_ST"/>
    <property type="match status" value="1"/>
</dbReference>
<dbReference type="CDD" id="cd08215">
    <property type="entry name" value="STKc_Nek"/>
    <property type="match status" value="1"/>
</dbReference>
<dbReference type="Proteomes" id="UP000602510">
    <property type="component" value="Unassembled WGS sequence"/>
</dbReference>
<dbReference type="Gene3D" id="3.30.200.20">
    <property type="entry name" value="Phosphorylase Kinase, domain 1"/>
    <property type="match status" value="1"/>
</dbReference>
<name>A0A833S6L3_PHYIN</name>
<dbReference type="SUPFAM" id="SSF56112">
    <property type="entry name" value="Protein kinase-like (PK-like)"/>
    <property type="match status" value="1"/>
</dbReference>